<name>A0A5C1I6Q6_9SPHI</name>
<protein>
    <submittedName>
        <fullName evidence="1">Uncharacterized protein</fullName>
    </submittedName>
</protein>
<gene>
    <name evidence="1" type="ORF">DEO27_026900</name>
</gene>
<proteinExistence type="predicted"/>
<sequence>MSLNTVKLKQDLKDLYEASQNDTGTAEENLETFLNAFVSAIETFVKSGAVIYIDGLTAGTNPVVGTFNGKIE</sequence>
<evidence type="ECO:0000313" key="1">
    <source>
        <dbReference type="EMBL" id="QEM13486.1"/>
    </source>
</evidence>
<evidence type="ECO:0000313" key="2">
    <source>
        <dbReference type="Proteomes" id="UP000251402"/>
    </source>
</evidence>
<dbReference type="RefSeq" id="WP_112574857.1">
    <property type="nucleotide sequence ID" value="NZ_CP043450.1"/>
</dbReference>
<dbReference type="KEGG" id="mrub:DEO27_026900"/>
<dbReference type="Proteomes" id="UP000251402">
    <property type="component" value="Chromosome"/>
</dbReference>
<dbReference type="OrthoDB" id="1376077at2"/>
<accession>A0A5C1I6Q6</accession>
<keyword evidence="2" id="KW-1185">Reference proteome</keyword>
<reference evidence="1" key="1">
    <citation type="submission" date="2019-08" db="EMBL/GenBank/DDBJ databases">
        <title>Comparative genome analysis confer to the adaptation heavy metal polluted environment.</title>
        <authorList>
            <person name="Li Y."/>
        </authorList>
    </citation>
    <scope>NUCLEOTIDE SEQUENCE [LARGE SCALE GENOMIC DNA]</scope>
    <source>
        <strain evidence="1">P1</strain>
    </source>
</reference>
<organism evidence="1 2">
    <name type="scientific">Mucilaginibacter rubeus</name>
    <dbReference type="NCBI Taxonomy" id="2027860"/>
    <lineage>
        <taxon>Bacteria</taxon>
        <taxon>Pseudomonadati</taxon>
        <taxon>Bacteroidota</taxon>
        <taxon>Sphingobacteriia</taxon>
        <taxon>Sphingobacteriales</taxon>
        <taxon>Sphingobacteriaceae</taxon>
        <taxon>Mucilaginibacter</taxon>
    </lineage>
</organism>
<dbReference type="AlphaFoldDB" id="A0A5C1I6Q6"/>
<dbReference type="EMBL" id="CP043450">
    <property type="protein sequence ID" value="QEM13486.1"/>
    <property type="molecule type" value="Genomic_DNA"/>
</dbReference>